<sequence>MTVVLCYSCKAMKLFKGVIVIVIFGSLILLGIALLMFFSGNKVKYVNKQNEMKNVKLVTTEMAFNYATSTFIIQKNIFVTEKTEEECPENWIRLKDKCFKADDQKTSFVKRIKMCSSLNASVLLINSEVENSFIQKHFAGKYWLGATRYQGTEAFIKINNGETAWFTKWHDGEPNNSDGNENCIEINNGKWNDVNCLAELYGICEKYLNEFKYTNEDKK</sequence>
<evidence type="ECO:0000256" key="3">
    <source>
        <dbReference type="ARBA" id="ARBA00023180"/>
    </source>
</evidence>
<organism evidence="6 7">
    <name type="scientific">Leptotrombidium deliense</name>
    <dbReference type="NCBI Taxonomy" id="299467"/>
    <lineage>
        <taxon>Eukaryota</taxon>
        <taxon>Metazoa</taxon>
        <taxon>Ecdysozoa</taxon>
        <taxon>Arthropoda</taxon>
        <taxon>Chelicerata</taxon>
        <taxon>Arachnida</taxon>
        <taxon>Acari</taxon>
        <taxon>Acariformes</taxon>
        <taxon>Trombidiformes</taxon>
        <taxon>Prostigmata</taxon>
        <taxon>Anystina</taxon>
        <taxon>Parasitengona</taxon>
        <taxon>Trombiculoidea</taxon>
        <taxon>Trombiculidae</taxon>
        <taxon>Leptotrombidium</taxon>
    </lineage>
</organism>
<gene>
    <name evidence="6" type="ORF">B4U80_12020</name>
</gene>
<dbReference type="InterPro" id="IPR052309">
    <property type="entry name" value="C-type_Lectin_Domain_Fam1"/>
</dbReference>
<name>A0A443RZN9_9ACAR</name>
<dbReference type="AlphaFoldDB" id="A0A443RZN9"/>
<proteinExistence type="predicted"/>
<evidence type="ECO:0000313" key="7">
    <source>
        <dbReference type="Proteomes" id="UP000288716"/>
    </source>
</evidence>
<feature type="transmembrane region" description="Helical" evidence="4">
    <location>
        <begin position="17"/>
        <end position="38"/>
    </location>
</feature>
<dbReference type="PANTHER" id="PTHR46490">
    <property type="entry name" value="C-TYPE LECTIN DOMAIN FAMILY 12 MEMBER A-RELATED"/>
    <property type="match status" value="1"/>
</dbReference>
<dbReference type="InterPro" id="IPR016187">
    <property type="entry name" value="CTDL_fold"/>
</dbReference>
<reference evidence="6 7" key="1">
    <citation type="journal article" date="2018" name="Gigascience">
        <title>Genomes of trombidid mites reveal novel predicted allergens and laterally-transferred genes associated with secondary metabolism.</title>
        <authorList>
            <person name="Dong X."/>
            <person name="Chaisiri K."/>
            <person name="Xia D."/>
            <person name="Armstrong S.D."/>
            <person name="Fang Y."/>
            <person name="Donnelly M.J."/>
            <person name="Kadowaki T."/>
            <person name="McGarry J.W."/>
            <person name="Darby A.C."/>
            <person name="Makepeace B.L."/>
        </authorList>
    </citation>
    <scope>NUCLEOTIDE SEQUENCE [LARGE SCALE GENOMIC DNA]</scope>
    <source>
        <strain evidence="6">UoL-UT</strain>
    </source>
</reference>
<keyword evidence="1 6" id="KW-0430">Lectin</keyword>
<dbReference type="STRING" id="299467.A0A443RZN9"/>
<comment type="caution">
    <text evidence="6">The sequence shown here is derived from an EMBL/GenBank/DDBJ whole genome shotgun (WGS) entry which is preliminary data.</text>
</comment>
<dbReference type="SUPFAM" id="SSF56436">
    <property type="entry name" value="C-type lectin-like"/>
    <property type="match status" value="1"/>
</dbReference>
<keyword evidence="4" id="KW-0812">Transmembrane</keyword>
<evidence type="ECO:0000313" key="6">
    <source>
        <dbReference type="EMBL" id="RWS20735.1"/>
    </source>
</evidence>
<dbReference type="GO" id="GO:0030246">
    <property type="term" value="F:carbohydrate binding"/>
    <property type="evidence" value="ECO:0007669"/>
    <property type="project" value="UniProtKB-KW"/>
</dbReference>
<feature type="domain" description="C-type lectin" evidence="5">
    <location>
        <begin position="94"/>
        <end position="205"/>
    </location>
</feature>
<dbReference type="PROSITE" id="PS50041">
    <property type="entry name" value="C_TYPE_LECTIN_2"/>
    <property type="match status" value="1"/>
</dbReference>
<dbReference type="SMART" id="SM00034">
    <property type="entry name" value="CLECT"/>
    <property type="match status" value="1"/>
</dbReference>
<protein>
    <submittedName>
        <fullName evidence="6">C-type lectin domain family 17: member A-like protein</fullName>
    </submittedName>
</protein>
<dbReference type="EMBL" id="NCKV01015761">
    <property type="protein sequence ID" value="RWS20735.1"/>
    <property type="molecule type" value="Genomic_DNA"/>
</dbReference>
<dbReference type="Pfam" id="PF00059">
    <property type="entry name" value="Lectin_C"/>
    <property type="match status" value="1"/>
</dbReference>
<keyword evidence="7" id="KW-1185">Reference proteome</keyword>
<evidence type="ECO:0000259" key="5">
    <source>
        <dbReference type="PROSITE" id="PS50041"/>
    </source>
</evidence>
<accession>A0A443RZN9</accession>
<dbReference type="PANTHER" id="PTHR46490:SF6">
    <property type="entry name" value="ASIALOGLYCOPROTEIN RECEPTOR 1-LIKE-RELATED"/>
    <property type="match status" value="1"/>
</dbReference>
<keyword evidence="2" id="KW-1015">Disulfide bond</keyword>
<evidence type="ECO:0000256" key="1">
    <source>
        <dbReference type="ARBA" id="ARBA00022734"/>
    </source>
</evidence>
<dbReference type="OrthoDB" id="6746664at2759"/>
<keyword evidence="4" id="KW-0472">Membrane</keyword>
<dbReference type="VEuPathDB" id="VectorBase:LDEU011305"/>
<keyword evidence="3" id="KW-0325">Glycoprotein</keyword>
<dbReference type="Proteomes" id="UP000288716">
    <property type="component" value="Unassembled WGS sequence"/>
</dbReference>
<dbReference type="InterPro" id="IPR001304">
    <property type="entry name" value="C-type_lectin-like"/>
</dbReference>
<keyword evidence="4" id="KW-1133">Transmembrane helix</keyword>
<evidence type="ECO:0000256" key="4">
    <source>
        <dbReference type="SAM" id="Phobius"/>
    </source>
</evidence>
<evidence type="ECO:0000256" key="2">
    <source>
        <dbReference type="ARBA" id="ARBA00023157"/>
    </source>
</evidence>
<dbReference type="CDD" id="cd00037">
    <property type="entry name" value="CLECT"/>
    <property type="match status" value="1"/>
</dbReference>
<dbReference type="InterPro" id="IPR016186">
    <property type="entry name" value="C-type_lectin-like/link_sf"/>
</dbReference>
<dbReference type="Gene3D" id="3.10.100.10">
    <property type="entry name" value="Mannose-Binding Protein A, subunit A"/>
    <property type="match status" value="1"/>
</dbReference>